<dbReference type="AlphaFoldDB" id="A0AA88XU60"/>
<reference evidence="4" key="1">
    <citation type="submission" date="2019-08" db="EMBL/GenBank/DDBJ databases">
        <title>The improved chromosome-level genome for the pearl oyster Pinctada fucata martensii using PacBio sequencing and Hi-C.</title>
        <authorList>
            <person name="Zheng Z."/>
        </authorList>
    </citation>
    <scope>NUCLEOTIDE SEQUENCE</scope>
    <source>
        <strain evidence="4">ZZ-2019</strain>
        <tissue evidence="4">Adductor muscle</tissue>
    </source>
</reference>
<proteinExistence type="inferred from homology"/>
<gene>
    <name evidence="4" type="ORF">FSP39_023702</name>
</gene>
<accession>A0AA88XU60</accession>
<dbReference type="EMBL" id="VSWD01000011">
    <property type="protein sequence ID" value="KAK3088787.1"/>
    <property type="molecule type" value="Genomic_DNA"/>
</dbReference>
<dbReference type="Proteomes" id="UP001186944">
    <property type="component" value="Unassembled WGS sequence"/>
</dbReference>
<dbReference type="InterPro" id="IPR013320">
    <property type="entry name" value="ConA-like_dom_sf"/>
</dbReference>
<dbReference type="PANTHER" id="PTHR10963:SF55">
    <property type="entry name" value="GLYCOSIDE HYDROLASE FAMILY 16 PROTEIN"/>
    <property type="match status" value="1"/>
</dbReference>
<dbReference type="InterPro" id="IPR050546">
    <property type="entry name" value="Glycosyl_Hydrlase_16"/>
</dbReference>
<sequence length="414" mass="46516">MALLWSLALIVAAVSASKEVFSEVSIHGESGLKIHVPGIFDISSVSAAIKNTDGTIEIHSLEKEGEGWSLVNDDAKVKPGDSLTYKTSAIIDGENIESEWKTVPLNYPLAPVRSLRRTVVFRDDFNSWNPNNPKWNVIVTANQGGTFTKDRFDENFLYHGRMQLTQLWGKCSYGDNWGCDRSAASDILPPIMSGRIRSVPAIRYGRVEVRAKIPQGDWLWPAIWLLPRDNHYGGWPRSGEIDIMESRGNLKVSYGGGNHGINEVSSHLHFGPKWNNNPGPNLAHGEKYSGSWHGWHTYALEWTADHIITYVDNQEIMHIRTPNEGWWNRAHLGGGNIWASGGKNAPFDQPFQLILNVAVGGGFFPDHASYNTPKPWHGGSHPMRDFWEKRGTWMPTWHGEEACMAVDYIEMTQY</sequence>
<evidence type="ECO:0000313" key="5">
    <source>
        <dbReference type="Proteomes" id="UP001186944"/>
    </source>
</evidence>
<dbReference type="PANTHER" id="PTHR10963">
    <property type="entry name" value="GLYCOSYL HYDROLASE-RELATED"/>
    <property type="match status" value="1"/>
</dbReference>
<feature type="signal peptide" evidence="2">
    <location>
        <begin position="1"/>
        <end position="16"/>
    </location>
</feature>
<name>A0AA88XU60_PINIB</name>
<feature type="chain" id="PRO_5041641676" description="GH16 domain-containing protein" evidence="2">
    <location>
        <begin position="17"/>
        <end position="414"/>
    </location>
</feature>
<protein>
    <recommendedName>
        <fullName evidence="3">GH16 domain-containing protein</fullName>
    </recommendedName>
</protein>
<evidence type="ECO:0000256" key="1">
    <source>
        <dbReference type="ARBA" id="ARBA00006865"/>
    </source>
</evidence>
<dbReference type="InterPro" id="IPR000757">
    <property type="entry name" value="Beta-glucanase-like"/>
</dbReference>
<evidence type="ECO:0000313" key="4">
    <source>
        <dbReference type="EMBL" id="KAK3088787.1"/>
    </source>
</evidence>
<dbReference type="PROSITE" id="PS51762">
    <property type="entry name" value="GH16_2"/>
    <property type="match status" value="1"/>
</dbReference>
<keyword evidence="2" id="KW-0732">Signal</keyword>
<feature type="domain" description="GH16" evidence="3">
    <location>
        <begin position="98"/>
        <end position="414"/>
    </location>
</feature>
<dbReference type="Gene3D" id="2.60.120.200">
    <property type="match status" value="1"/>
</dbReference>
<evidence type="ECO:0000256" key="2">
    <source>
        <dbReference type="SAM" id="SignalP"/>
    </source>
</evidence>
<comment type="caution">
    <text evidence="4">The sequence shown here is derived from an EMBL/GenBank/DDBJ whole genome shotgun (WGS) entry which is preliminary data.</text>
</comment>
<comment type="similarity">
    <text evidence="1">Belongs to the glycosyl hydrolase 16 family.</text>
</comment>
<dbReference type="GO" id="GO:0005975">
    <property type="term" value="P:carbohydrate metabolic process"/>
    <property type="evidence" value="ECO:0007669"/>
    <property type="project" value="InterPro"/>
</dbReference>
<dbReference type="GO" id="GO:0004553">
    <property type="term" value="F:hydrolase activity, hydrolyzing O-glycosyl compounds"/>
    <property type="evidence" value="ECO:0007669"/>
    <property type="project" value="InterPro"/>
</dbReference>
<organism evidence="4 5">
    <name type="scientific">Pinctada imbricata</name>
    <name type="common">Atlantic pearl-oyster</name>
    <name type="synonym">Pinctada martensii</name>
    <dbReference type="NCBI Taxonomy" id="66713"/>
    <lineage>
        <taxon>Eukaryota</taxon>
        <taxon>Metazoa</taxon>
        <taxon>Spiralia</taxon>
        <taxon>Lophotrochozoa</taxon>
        <taxon>Mollusca</taxon>
        <taxon>Bivalvia</taxon>
        <taxon>Autobranchia</taxon>
        <taxon>Pteriomorphia</taxon>
        <taxon>Pterioida</taxon>
        <taxon>Pterioidea</taxon>
        <taxon>Pteriidae</taxon>
        <taxon>Pinctada</taxon>
    </lineage>
</organism>
<dbReference type="Pfam" id="PF00722">
    <property type="entry name" value="Glyco_hydro_16"/>
    <property type="match status" value="1"/>
</dbReference>
<dbReference type="SUPFAM" id="SSF49899">
    <property type="entry name" value="Concanavalin A-like lectins/glucanases"/>
    <property type="match status" value="1"/>
</dbReference>
<evidence type="ECO:0000259" key="3">
    <source>
        <dbReference type="PROSITE" id="PS51762"/>
    </source>
</evidence>
<keyword evidence="5" id="KW-1185">Reference proteome</keyword>